<feature type="compositionally biased region" description="Basic and acidic residues" evidence="1">
    <location>
        <begin position="844"/>
        <end position="858"/>
    </location>
</feature>
<protein>
    <submittedName>
        <fullName evidence="2">Pet127-domain-containing protein</fullName>
    </submittedName>
</protein>
<accession>A0A6G1KUK6</accession>
<feature type="region of interest" description="Disordered" evidence="1">
    <location>
        <begin position="835"/>
        <end position="858"/>
    </location>
</feature>
<gene>
    <name evidence="2" type="ORF">EJ03DRAFT_331919</name>
</gene>
<feature type="compositionally biased region" description="Basic and acidic residues" evidence="1">
    <location>
        <begin position="723"/>
        <end position="754"/>
    </location>
</feature>
<dbReference type="EMBL" id="ML995928">
    <property type="protein sequence ID" value="KAF2764353.1"/>
    <property type="molecule type" value="Genomic_DNA"/>
</dbReference>
<dbReference type="PANTHER" id="PTHR31014:SF0">
    <property type="entry name" value="MITOCHONDRIAL TRANSLATION SYSTEM COMPONENT PET127-RELATED"/>
    <property type="match status" value="1"/>
</dbReference>
<evidence type="ECO:0000256" key="1">
    <source>
        <dbReference type="SAM" id="MobiDB-lite"/>
    </source>
</evidence>
<feature type="region of interest" description="Disordered" evidence="1">
    <location>
        <begin position="697"/>
        <end position="781"/>
    </location>
</feature>
<organism evidence="2 3">
    <name type="scientific">Teratosphaeria nubilosa</name>
    <dbReference type="NCBI Taxonomy" id="161662"/>
    <lineage>
        <taxon>Eukaryota</taxon>
        <taxon>Fungi</taxon>
        <taxon>Dikarya</taxon>
        <taxon>Ascomycota</taxon>
        <taxon>Pezizomycotina</taxon>
        <taxon>Dothideomycetes</taxon>
        <taxon>Dothideomycetidae</taxon>
        <taxon>Mycosphaerellales</taxon>
        <taxon>Teratosphaeriaceae</taxon>
        <taxon>Teratosphaeria</taxon>
    </lineage>
</organism>
<evidence type="ECO:0000313" key="2">
    <source>
        <dbReference type="EMBL" id="KAF2764353.1"/>
    </source>
</evidence>
<dbReference type="Pfam" id="PF08634">
    <property type="entry name" value="Pet127"/>
    <property type="match status" value="1"/>
</dbReference>
<dbReference type="GO" id="GO:0000964">
    <property type="term" value="P:mitochondrial RNA 5'-end processing"/>
    <property type="evidence" value="ECO:0007669"/>
    <property type="project" value="TreeGrafter"/>
</dbReference>
<dbReference type="Proteomes" id="UP000799436">
    <property type="component" value="Unassembled WGS sequence"/>
</dbReference>
<feature type="compositionally biased region" description="Low complexity" evidence="1">
    <location>
        <begin position="1325"/>
        <end position="1334"/>
    </location>
</feature>
<dbReference type="GO" id="GO:0005740">
    <property type="term" value="C:mitochondrial envelope"/>
    <property type="evidence" value="ECO:0007669"/>
    <property type="project" value="TreeGrafter"/>
</dbReference>
<evidence type="ECO:0000313" key="3">
    <source>
        <dbReference type="Proteomes" id="UP000799436"/>
    </source>
</evidence>
<proteinExistence type="predicted"/>
<feature type="region of interest" description="Disordered" evidence="1">
    <location>
        <begin position="1466"/>
        <end position="1488"/>
    </location>
</feature>
<feature type="region of interest" description="Disordered" evidence="1">
    <location>
        <begin position="454"/>
        <end position="481"/>
    </location>
</feature>
<dbReference type="OrthoDB" id="10249045at2759"/>
<dbReference type="InterPro" id="IPR013943">
    <property type="entry name" value="Pet127"/>
</dbReference>
<sequence length="1577" mass="175163">MIRPLLRRPSQTACGYVCRRCRYHLARQARTRHTHAFSTSARRGVNGELEETDQDYFGGFNDLSEEYSSTKSMRKVKVDEAKAAQRRNSDNDSIAAARLQRILSDLNAENLDLNGLDQVNSQASGSHTADDSPAGLDALRAQLAQRLDGEGGVGEGQQADDLEASTTTKSAKRNTAFGRTKTWKHPFHGLDLIGQGKVDRGRKGLLSQIQLHSRRQLLADVGLVEREDFTLVSWLNDDGSVGQVLTPMELIRKRKELRIKLRGTGTSPAVSLEDEAVYGNTAQKNAGTKTAFARAQPRSRHQLHGLPLPGQRRIDDGMSWYNVSSARKRQRKGILAKYGLAELPQRSRSLVWRNNDGTTGMPLTPAEAAAKRVEIQEKFQSRPGVFISAASAEDLLDAVEMNTTEKPDDKPQEALNSSQRKTFDGIMAKLQAGLPNRIAAFNVAKQSTAALDESVDAPGGGVSPGGSDALSTQSEKTRRSVNPFSRHVDATDVYSELVRRLDAKPAKSEKFSSKQHLPEIGSGMLLSRPLQRSYDHSRPRTSSEAFALAARAQEVNARNAAWGGISPATKPTKQVRVDSESLRAMDTISRIIPKAASPGQRKAWGQELAPPTTQIASRTDIDIREMLFEHDKESSARSRADRPNTGLNLGKSPKHTLDGLKAALAQSMDSKKMAVKETKQPKKQVSMFRKLMNGLRDVSSFPNSRDAGNDDALSGHLASGKQAVEKRREEERENQKRAEQERKKPVDNATERLAKLHWPSLAAVMPPASPTSPGLDGNGHLPARDGDAALEASEAIHADGINSERVQAAEADDSSSAGEELMKIRRSLNTSQSFEYNAGHRTATKADKTKATAGDEGKQMTLKEAMQQATRPSKNKSAILRIKEILEHRGMEIAESKDGSELAAPVHETKANVDDIKSMLPAELAISNLNIPQPDVPSLQYGLDRALFNPGVYQLQDPHSRVYNFDPHLQKITPIQDFDFNALKEYKTSSQDKMLSKLAQEHGKKYVGSTSSMTGTLAHFHYLLSNWRELNLDMLSRGFREKTSTFTQINRAPNAIFLRWKNGTYAIDADKEYDRPNVLMMLGKSMEKFLTAPREEYERYTRGANNSITQEEKDEPEAYEYTSMGDFLMRSQLDAYDSRLPGNGTFDLKTRAVVSIRMDVEDFETMLGYELHTLQGKFESYEREYYDMMRSTMLKYMLQVRMGRMDGIFVAYHNIERIFGFQYLPIAEMDRVLHGQIDRCLGDQEFRVSLKMLNEVFEMATQKFPGQSLRFHFESADKPANMMWVFAEPVTEDEADAIQNKSKAKIAEFESAVMGIEKKVDEPPSASGDDSSAAVTSQAERETPTVVHSDPLSAYAAVTAKPASPSRDSDPEPTDAMSGSQADVHFMEELSSNPSDHTKPLFAATIILKNHVNGKACENNRPHNLTESDQWRVEYILKEAQIPALDKWARYDDMKLRRRKVLDKEDASLEEEGGGSAEMGEKIKTKPEKRGDGYLRQLRELAERGREFRSKVDKLEEGKEKVVLGMPGAKGEGDAEGEIVGSGVDSAVEVAGEDGEVRDVEIYMRWLFSAKDGKGRG</sequence>
<feature type="compositionally biased region" description="Basic and acidic residues" evidence="1">
    <location>
        <begin position="630"/>
        <end position="642"/>
    </location>
</feature>
<feature type="region of interest" description="Disordered" evidence="1">
    <location>
        <begin position="1320"/>
        <end position="1379"/>
    </location>
</feature>
<feature type="compositionally biased region" description="Basic and acidic residues" evidence="1">
    <location>
        <begin position="1479"/>
        <end position="1488"/>
    </location>
</feature>
<feature type="region of interest" description="Disordered" evidence="1">
    <location>
        <begin position="630"/>
        <end position="655"/>
    </location>
</feature>
<feature type="region of interest" description="Disordered" evidence="1">
    <location>
        <begin position="150"/>
        <end position="174"/>
    </location>
</feature>
<dbReference type="PANTHER" id="PTHR31014">
    <property type="entry name" value="MITOCHONDRIAL TRANSLATION SYSTEM COMPONENT PET127-RELATED"/>
    <property type="match status" value="1"/>
</dbReference>
<reference evidence="2" key="1">
    <citation type="journal article" date="2020" name="Stud. Mycol.">
        <title>101 Dothideomycetes genomes: a test case for predicting lifestyles and emergence of pathogens.</title>
        <authorList>
            <person name="Haridas S."/>
            <person name="Albert R."/>
            <person name="Binder M."/>
            <person name="Bloem J."/>
            <person name="Labutti K."/>
            <person name="Salamov A."/>
            <person name="Andreopoulos B."/>
            <person name="Baker S."/>
            <person name="Barry K."/>
            <person name="Bills G."/>
            <person name="Bluhm B."/>
            <person name="Cannon C."/>
            <person name="Castanera R."/>
            <person name="Culley D."/>
            <person name="Daum C."/>
            <person name="Ezra D."/>
            <person name="Gonzalez J."/>
            <person name="Henrissat B."/>
            <person name="Kuo A."/>
            <person name="Liang C."/>
            <person name="Lipzen A."/>
            <person name="Lutzoni F."/>
            <person name="Magnuson J."/>
            <person name="Mondo S."/>
            <person name="Nolan M."/>
            <person name="Ohm R."/>
            <person name="Pangilinan J."/>
            <person name="Park H.-J."/>
            <person name="Ramirez L."/>
            <person name="Alfaro M."/>
            <person name="Sun H."/>
            <person name="Tritt A."/>
            <person name="Yoshinaga Y."/>
            <person name="Zwiers L.-H."/>
            <person name="Turgeon B."/>
            <person name="Goodwin S."/>
            <person name="Spatafora J."/>
            <person name="Crous P."/>
            <person name="Grigoriev I."/>
        </authorList>
    </citation>
    <scope>NUCLEOTIDE SEQUENCE</scope>
    <source>
        <strain evidence="2">CBS 116005</strain>
    </source>
</reference>
<keyword evidence="3" id="KW-1185">Reference proteome</keyword>
<name>A0A6G1KUK6_9PEZI</name>